<evidence type="ECO:0000313" key="2">
    <source>
        <dbReference type="Proteomes" id="UP000422736"/>
    </source>
</evidence>
<reference evidence="1 2" key="2">
    <citation type="submission" date="2019-11" db="EMBL/GenBank/DDBJ databases">
        <authorList>
            <person name="Lu H."/>
        </authorList>
    </citation>
    <scope>NUCLEOTIDE SEQUENCE [LARGE SCALE GENOMIC DNA]</scope>
    <source>
        <strain evidence="1 2">FIM1</strain>
    </source>
</reference>
<keyword evidence="2" id="KW-1185">Reference proteome</keyword>
<sequence length="95" mass="10828">MDENDPYGWYLEESINVSGDDETSTETIYSEMYYRSLEPEKLPTLPPIQNSLDSRLKRDRGGLNLPQNDAIVSQVACGVEDQQTSDSQRGKRQRT</sequence>
<accession>A0ABX6F5Z9</accession>
<dbReference type="Pfam" id="PF17220">
    <property type="entry name" value="DUF5137"/>
    <property type="match status" value="1"/>
</dbReference>
<gene>
    <name evidence="1" type="ORF">FIM1_4962</name>
</gene>
<dbReference type="EMBL" id="CP015060">
    <property type="protein sequence ID" value="QGN17753.1"/>
    <property type="molecule type" value="Genomic_DNA"/>
</dbReference>
<dbReference type="InterPro" id="IPR033775">
    <property type="entry name" value="DUF5137"/>
</dbReference>
<protein>
    <submittedName>
        <fullName evidence="1">Uncharacterized protein</fullName>
    </submittedName>
</protein>
<reference evidence="1 2" key="1">
    <citation type="submission" date="2016-03" db="EMBL/GenBank/DDBJ databases">
        <title>How can Kluyveromyces marxianus grow so fast - potential evolutionary course in Saccharomyces Complex revealed by comparative genomics.</title>
        <authorList>
            <person name="Mo W."/>
            <person name="Lu W."/>
            <person name="Yang X."/>
            <person name="Qi J."/>
            <person name="Lv H."/>
        </authorList>
    </citation>
    <scope>NUCLEOTIDE SEQUENCE [LARGE SCALE GENOMIC DNA]</scope>
    <source>
        <strain evidence="1 2">FIM1</strain>
    </source>
</reference>
<evidence type="ECO:0000313" key="1">
    <source>
        <dbReference type="EMBL" id="QGN17753.1"/>
    </source>
</evidence>
<dbReference type="Proteomes" id="UP000422736">
    <property type="component" value="Chromosome 8"/>
</dbReference>
<proteinExistence type="predicted"/>
<organism evidence="1 2">
    <name type="scientific">Kluyveromyces marxianus</name>
    <name type="common">Yeast</name>
    <name type="synonym">Candida kefyr</name>
    <dbReference type="NCBI Taxonomy" id="4911"/>
    <lineage>
        <taxon>Eukaryota</taxon>
        <taxon>Fungi</taxon>
        <taxon>Dikarya</taxon>
        <taxon>Ascomycota</taxon>
        <taxon>Saccharomycotina</taxon>
        <taxon>Saccharomycetes</taxon>
        <taxon>Saccharomycetales</taxon>
        <taxon>Saccharomycetaceae</taxon>
        <taxon>Kluyveromyces</taxon>
    </lineage>
</organism>
<name>A0ABX6F5Z9_KLUMA</name>